<reference evidence="2" key="1">
    <citation type="journal article" date="2023" name="G3 (Bethesda)">
        <title>Genome assembly and association tests identify interacting loci associated with vigor, precocity, and sex in interspecific pistachio rootstocks.</title>
        <authorList>
            <person name="Palmer W."/>
            <person name="Jacygrad E."/>
            <person name="Sagayaradj S."/>
            <person name="Cavanaugh K."/>
            <person name="Han R."/>
            <person name="Bertier L."/>
            <person name="Beede B."/>
            <person name="Kafkas S."/>
            <person name="Golino D."/>
            <person name="Preece J."/>
            <person name="Michelmore R."/>
        </authorList>
    </citation>
    <scope>NUCLEOTIDE SEQUENCE [LARGE SCALE GENOMIC DNA]</scope>
</reference>
<dbReference type="EMBL" id="CM047898">
    <property type="protein sequence ID" value="KAJ0106118.1"/>
    <property type="molecule type" value="Genomic_DNA"/>
</dbReference>
<keyword evidence="2" id="KW-1185">Reference proteome</keyword>
<evidence type="ECO:0000313" key="2">
    <source>
        <dbReference type="Proteomes" id="UP001164250"/>
    </source>
</evidence>
<name>A0ACC1C231_9ROSI</name>
<proteinExistence type="predicted"/>
<evidence type="ECO:0000313" key="1">
    <source>
        <dbReference type="EMBL" id="KAJ0106118.1"/>
    </source>
</evidence>
<sequence>MVTAGRRVISQRIFYGHPSGNSEISRVNDVIESKKDVPSAEKKVVNNKVGVSVGGNSIYCDKDNTKVQYFKTYDPATWCLYAGSTAMKLPRPVTFMEWQNEAEKEQFSPVSVLDCPFEDDKDSSSPSSPFQHRLARMEGTKQKLMQKIRRFETLAHLEPLDLEKRIALSELEDETLESPLQTLNKNILFNGDEDEAEKKVSEFLKVVRSTTQSNILMCKADNLLSDFFREWIEEEGRCKSGRRDYIKEMEKNGRFRNVKEEKEEVGLDLEVQIFTTLVNELVVDVFM</sequence>
<gene>
    <name evidence="1" type="ORF">Patl1_18669</name>
</gene>
<accession>A0ACC1C231</accession>
<dbReference type="Proteomes" id="UP001164250">
    <property type="component" value="Chromosome 2"/>
</dbReference>
<protein>
    <submittedName>
        <fullName evidence="1">Uncharacterized protein</fullName>
    </submittedName>
</protein>
<comment type="caution">
    <text evidence="1">The sequence shown here is derived from an EMBL/GenBank/DDBJ whole genome shotgun (WGS) entry which is preliminary data.</text>
</comment>
<organism evidence="1 2">
    <name type="scientific">Pistacia atlantica</name>
    <dbReference type="NCBI Taxonomy" id="434234"/>
    <lineage>
        <taxon>Eukaryota</taxon>
        <taxon>Viridiplantae</taxon>
        <taxon>Streptophyta</taxon>
        <taxon>Embryophyta</taxon>
        <taxon>Tracheophyta</taxon>
        <taxon>Spermatophyta</taxon>
        <taxon>Magnoliopsida</taxon>
        <taxon>eudicotyledons</taxon>
        <taxon>Gunneridae</taxon>
        <taxon>Pentapetalae</taxon>
        <taxon>rosids</taxon>
        <taxon>malvids</taxon>
        <taxon>Sapindales</taxon>
        <taxon>Anacardiaceae</taxon>
        <taxon>Pistacia</taxon>
    </lineage>
</organism>